<dbReference type="KEGG" id="tva:4754206"/>
<dbReference type="InParanoid" id="A2FF66"/>
<dbReference type="RefSeq" id="XP_001309363.1">
    <property type="nucleotide sequence ID" value="XM_001309362.1"/>
</dbReference>
<evidence type="ECO:0000313" key="2">
    <source>
        <dbReference type="Proteomes" id="UP000001542"/>
    </source>
</evidence>
<gene>
    <name evidence="1" type="ORF">TVAG_284030</name>
</gene>
<dbReference type="VEuPathDB" id="TrichDB:TVAG_284030"/>
<organism evidence="1 2">
    <name type="scientific">Trichomonas vaginalis (strain ATCC PRA-98 / G3)</name>
    <dbReference type="NCBI Taxonomy" id="412133"/>
    <lineage>
        <taxon>Eukaryota</taxon>
        <taxon>Metamonada</taxon>
        <taxon>Parabasalia</taxon>
        <taxon>Trichomonadida</taxon>
        <taxon>Trichomonadidae</taxon>
        <taxon>Trichomonas</taxon>
    </lineage>
</organism>
<protein>
    <submittedName>
        <fullName evidence="1">Uncharacterized protein</fullName>
    </submittedName>
</protein>
<name>A2FF66_TRIV3</name>
<reference evidence="1" key="1">
    <citation type="submission" date="2006-10" db="EMBL/GenBank/DDBJ databases">
        <authorList>
            <person name="Amadeo P."/>
            <person name="Zhao Q."/>
            <person name="Wortman J."/>
            <person name="Fraser-Liggett C."/>
            <person name="Carlton J."/>
        </authorList>
    </citation>
    <scope>NUCLEOTIDE SEQUENCE</scope>
    <source>
        <strain evidence="1">G3</strain>
    </source>
</reference>
<dbReference type="Proteomes" id="UP000001542">
    <property type="component" value="Unassembled WGS sequence"/>
</dbReference>
<dbReference type="AlphaFoldDB" id="A2FF66"/>
<reference evidence="1" key="2">
    <citation type="journal article" date="2007" name="Science">
        <title>Draft genome sequence of the sexually transmitted pathogen Trichomonas vaginalis.</title>
        <authorList>
            <person name="Carlton J.M."/>
            <person name="Hirt R.P."/>
            <person name="Silva J.C."/>
            <person name="Delcher A.L."/>
            <person name="Schatz M."/>
            <person name="Zhao Q."/>
            <person name="Wortman J.R."/>
            <person name="Bidwell S.L."/>
            <person name="Alsmark U.C.M."/>
            <person name="Besteiro S."/>
            <person name="Sicheritz-Ponten T."/>
            <person name="Noel C.J."/>
            <person name="Dacks J.B."/>
            <person name="Foster P.G."/>
            <person name="Simillion C."/>
            <person name="Van de Peer Y."/>
            <person name="Miranda-Saavedra D."/>
            <person name="Barton G.J."/>
            <person name="Westrop G.D."/>
            <person name="Mueller S."/>
            <person name="Dessi D."/>
            <person name="Fiori P.L."/>
            <person name="Ren Q."/>
            <person name="Paulsen I."/>
            <person name="Zhang H."/>
            <person name="Bastida-Corcuera F.D."/>
            <person name="Simoes-Barbosa A."/>
            <person name="Brown M.T."/>
            <person name="Hayes R.D."/>
            <person name="Mukherjee M."/>
            <person name="Okumura C.Y."/>
            <person name="Schneider R."/>
            <person name="Smith A.J."/>
            <person name="Vanacova S."/>
            <person name="Villalvazo M."/>
            <person name="Haas B.J."/>
            <person name="Pertea M."/>
            <person name="Feldblyum T.V."/>
            <person name="Utterback T.R."/>
            <person name="Shu C.L."/>
            <person name="Osoegawa K."/>
            <person name="de Jong P.J."/>
            <person name="Hrdy I."/>
            <person name="Horvathova L."/>
            <person name="Zubacova Z."/>
            <person name="Dolezal P."/>
            <person name="Malik S.B."/>
            <person name="Logsdon J.M. Jr."/>
            <person name="Henze K."/>
            <person name="Gupta A."/>
            <person name="Wang C.C."/>
            <person name="Dunne R.L."/>
            <person name="Upcroft J.A."/>
            <person name="Upcroft P."/>
            <person name="White O."/>
            <person name="Salzberg S.L."/>
            <person name="Tang P."/>
            <person name="Chiu C.-H."/>
            <person name="Lee Y.-S."/>
            <person name="Embley T.M."/>
            <person name="Coombs G.H."/>
            <person name="Mottram J.C."/>
            <person name="Tachezy J."/>
            <person name="Fraser-Liggett C.M."/>
            <person name="Johnson P.J."/>
        </authorList>
    </citation>
    <scope>NUCLEOTIDE SEQUENCE [LARGE SCALE GENOMIC DNA]</scope>
    <source>
        <strain evidence="1">G3</strain>
    </source>
</reference>
<dbReference type="EMBL" id="DS113758">
    <property type="protein sequence ID" value="EAX96433.1"/>
    <property type="molecule type" value="Genomic_DNA"/>
</dbReference>
<dbReference type="VEuPathDB" id="TrichDB:TVAGG3_1078220"/>
<proteinExistence type="predicted"/>
<accession>A2FF66</accession>
<keyword evidence="2" id="KW-1185">Reference proteome</keyword>
<sequence>MNYSLATGLFPVFPDAHKRNSTQSQRDNERIEKRKMKNGLKTEYIYAYFNRLIGSHVTFPLLLNFARIFSQDLQINIDRLAKRNRSALLCWYAENWDSIKPALNRVVKDLNIQSIIGNQNHPSTTNEIVISHVNNQMICDPSDLTQLLNYH</sequence>
<evidence type="ECO:0000313" key="1">
    <source>
        <dbReference type="EMBL" id="EAX96433.1"/>
    </source>
</evidence>